<evidence type="ECO:0000256" key="6">
    <source>
        <dbReference type="RuleBase" id="RU003660"/>
    </source>
</evidence>
<keyword evidence="5" id="KW-0699">rRNA-binding</keyword>
<dbReference type="HAMAP" id="MF_01302_B">
    <property type="entry name" value="Ribosomal_uS8_B"/>
    <property type="match status" value="1"/>
</dbReference>
<dbReference type="GO" id="GO:1990904">
    <property type="term" value="C:ribonucleoprotein complex"/>
    <property type="evidence" value="ECO:0007669"/>
    <property type="project" value="UniProtKB-KW"/>
</dbReference>
<dbReference type="GO" id="GO:0005840">
    <property type="term" value="C:ribosome"/>
    <property type="evidence" value="ECO:0007669"/>
    <property type="project" value="UniProtKB-KW"/>
</dbReference>
<dbReference type="InterPro" id="IPR035987">
    <property type="entry name" value="Ribosomal_uS8_sf"/>
</dbReference>
<dbReference type="InterPro" id="IPR000630">
    <property type="entry name" value="Ribosomal_uS8"/>
</dbReference>
<evidence type="ECO:0000256" key="3">
    <source>
        <dbReference type="ARBA" id="ARBA00023274"/>
    </source>
</evidence>
<keyword evidence="3 5" id="KW-0687">Ribonucleoprotein</keyword>
<comment type="caution">
    <text evidence="7">The sequence shown here is derived from an EMBL/GenBank/DDBJ whole genome shotgun (WGS) entry which is preliminary data.</text>
</comment>
<dbReference type="GO" id="GO:0003735">
    <property type="term" value="F:structural constituent of ribosome"/>
    <property type="evidence" value="ECO:0007669"/>
    <property type="project" value="InterPro"/>
</dbReference>
<accession>A0A1G2EGX0</accession>
<organism evidence="7 8">
    <name type="scientific">Candidatus Nealsonbacteria bacterium RIFCSPLOWO2_01_FULL_43_32</name>
    <dbReference type="NCBI Taxonomy" id="1801672"/>
    <lineage>
        <taxon>Bacteria</taxon>
        <taxon>Candidatus Nealsoniibacteriota</taxon>
    </lineage>
</organism>
<gene>
    <name evidence="5" type="primary">rpsH</name>
    <name evidence="7" type="ORF">A2896_00725</name>
</gene>
<protein>
    <recommendedName>
        <fullName evidence="4 5">Small ribosomal subunit protein uS8</fullName>
    </recommendedName>
</protein>
<comment type="similarity">
    <text evidence="1 5 6">Belongs to the universal ribosomal protein uS8 family.</text>
</comment>
<evidence type="ECO:0000313" key="8">
    <source>
        <dbReference type="Proteomes" id="UP000178647"/>
    </source>
</evidence>
<dbReference type="Pfam" id="PF00410">
    <property type="entry name" value="Ribosomal_S8"/>
    <property type="match status" value="1"/>
</dbReference>
<evidence type="ECO:0000256" key="1">
    <source>
        <dbReference type="ARBA" id="ARBA00006471"/>
    </source>
</evidence>
<dbReference type="Gene3D" id="3.30.1370.30">
    <property type="match status" value="1"/>
</dbReference>
<dbReference type="Proteomes" id="UP000178647">
    <property type="component" value="Unassembled WGS sequence"/>
</dbReference>
<evidence type="ECO:0000313" key="7">
    <source>
        <dbReference type="EMBL" id="OGZ24620.1"/>
    </source>
</evidence>
<evidence type="ECO:0000256" key="5">
    <source>
        <dbReference type="HAMAP-Rule" id="MF_01302"/>
    </source>
</evidence>
<dbReference type="InterPro" id="IPR047863">
    <property type="entry name" value="Ribosomal_uS8_CS"/>
</dbReference>
<evidence type="ECO:0000256" key="4">
    <source>
        <dbReference type="ARBA" id="ARBA00035258"/>
    </source>
</evidence>
<dbReference type="EMBL" id="MHMH01000008">
    <property type="protein sequence ID" value="OGZ24620.1"/>
    <property type="molecule type" value="Genomic_DNA"/>
</dbReference>
<keyword evidence="2 5" id="KW-0689">Ribosomal protein</keyword>
<dbReference type="PANTHER" id="PTHR11758">
    <property type="entry name" value="40S RIBOSOMAL PROTEIN S15A"/>
    <property type="match status" value="1"/>
</dbReference>
<dbReference type="NCBIfam" id="NF001109">
    <property type="entry name" value="PRK00136.1"/>
    <property type="match status" value="1"/>
</dbReference>
<evidence type="ECO:0000256" key="2">
    <source>
        <dbReference type="ARBA" id="ARBA00022980"/>
    </source>
</evidence>
<proteinExistence type="inferred from homology"/>
<sequence>MDQITDMLNRIRNAQVVLHPTVEMPFSNLKYEIAKILEKNGLIEKAVKNGKKEKKTLEITLKYENREGRIAGLKRISKSGQRIYLPSTSIRKVKGGYGLSIISTSKGLMTGQEAKKQKIGGELLCEVW</sequence>
<dbReference type="GO" id="GO:0006412">
    <property type="term" value="P:translation"/>
    <property type="evidence" value="ECO:0007669"/>
    <property type="project" value="UniProtKB-UniRule"/>
</dbReference>
<comment type="function">
    <text evidence="5">One of the primary rRNA binding proteins, it binds directly to 16S rRNA central domain where it helps coordinate assembly of the platform of the 30S subunit.</text>
</comment>
<dbReference type="SUPFAM" id="SSF56047">
    <property type="entry name" value="Ribosomal protein S8"/>
    <property type="match status" value="1"/>
</dbReference>
<dbReference type="STRING" id="1801672.A2896_00725"/>
<reference evidence="7 8" key="1">
    <citation type="journal article" date="2016" name="Nat. Commun.">
        <title>Thousands of microbial genomes shed light on interconnected biogeochemical processes in an aquifer system.</title>
        <authorList>
            <person name="Anantharaman K."/>
            <person name="Brown C.T."/>
            <person name="Hug L.A."/>
            <person name="Sharon I."/>
            <person name="Castelle C.J."/>
            <person name="Probst A.J."/>
            <person name="Thomas B.C."/>
            <person name="Singh A."/>
            <person name="Wilkins M.J."/>
            <person name="Karaoz U."/>
            <person name="Brodie E.L."/>
            <person name="Williams K.H."/>
            <person name="Hubbard S.S."/>
            <person name="Banfield J.F."/>
        </authorList>
    </citation>
    <scope>NUCLEOTIDE SEQUENCE [LARGE SCALE GENOMIC DNA]</scope>
</reference>
<comment type="subunit">
    <text evidence="5">Part of the 30S ribosomal subunit. Contacts proteins S5 and S12.</text>
</comment>
<dbReference type="Gene3D" id="3.30.1490.10">
    <property type="match status" value="1"/>
</dbReference>
<dbReference type="FunFam" id="3.30.1490.10:FF:000001">
    <property type="entry name" value="30S ribosomal protein S8"/>
    <property type="match status" value="1"/>
</dbReference>
<dbReference type="AlphaFoldDB" id="A0A1G2EGX0"/>
<dbReference type="PROSITE" id="PS00053">
    <property type="entry name" value="RIBOSOMAL_S8"/>
    <property type="match status" value="1"/>
</dbReference>
<dbReference type="GO" id="GO:0019843">
    <property type="term" value="F:rRNA binding"/>
    <property type="evidence" value="ECO:0007669"/>
    <property type="project" value="UniProtKB-UniRule"/>
</dbReference>
<dbReference type="GO" id="GO:0005737">
    <property type="term" value="C:cytoplasm"/>
    <property type="evidence" value="ECO:0007669"/>
    <property type="project" value="UniProtKB-ARBA"/>
</dbReference>
<name>A0A1G2EGX0_9BACT</name>
<keyword evidence="5" id="KW-0694">RNA-binding</keyword>